<dbReference type="Proteomes" id="UP000095651">
    <property type="component" value="Unassembled WGS sequence"/>
</dbReference>
<comment type="subcellular location">
    <subcellularLocation>
        <location evidence="1">Cell membrane</location>
        <topology evidence="1">Multi-pass membrane protein</topology>
    </subcellularLocation>
    <subcellularLocation>
        <location evidence="7">Membrane</location>
        <topology evidence="7">Multi-pass membrane protein</topology>
    </subcellularLocation>
</comment>
<comment type="similarity">
    <text evidence="2">Belongs to the CPA3 antiporters (TC 2.A.63) subunit D family.</text>
</comment>
<protein>
    <submittedName>
        <fullName evidence="10">Sodium/proton antiporter shaD</fullName>
    </submittedName>
</protein>
<feature type="transmembrane region" description="Helical" evidence="8">
    <location>
        <begin position="335"/>
        <end position="360"/>
    </location>
</feature>
<feature type="transmembrane region" description="Helical" evidence="8">
    <location>
        <begin position="467"/>
        <end position="485"/>
    </location>
</feature>
<dbReference type="PANTHER" id="PTHR42703">
    <property type="entry name" value="NADH DEHYDROGENASE"/>
    <property type="match status" value="1"/>
</dbReference>
<feature type="transmembrane region" description="Helical" evidence="8">
    <location>
        <begin position="76"/>
        <end position="99"/>
    </location>
</feature>
<feature type="transmembrane region" description="Helical" evidence="8">
    <location>
        <begin position="111"/>
        <end position="129"/>
    </location>
</feature>
<dbReference type="Pfam" id="PF00361">
    <property type="entry name" value="Proton_antipo_M"/>
    <property type="match status" value="1"/>
</dbReference>
<dbReference type="RefSeq" id="WP_055652594.1">
    <property type="nucleotide sequence ID" value="NZ_CABIXC010000001.1"/>
</dbReference>
<feature type="transmembrane region" description="Helical" evidence="8">
    <location>
        <begin position="282"/>
        <end position="304"/>
    </location>
</feature>
<keyword evidence="3" id="KW-1003">Cell membrane</keyword>
<dbReference type="GO" id="GO:0005886">
    <property type="term" value="C:plasma membrane"/>
    <property type="evidence" value="ECO:0007669"/>
    <property type="project" value="UniProtKB-SubCell"/>
</dbReference>
<feature type="domain" description="NADH:quinone oxidoreductase/Mrp antiporter transmembrane" evidence="9">
    <location>
        <begin position="132"/>
        <end position="423"/>
    </location>
</feature>
<feature type="transmembrane region" description="Helical" evidence="8">
    <location>
        <begin position="166"/>
        <end position="186"/>
    </location>
</feature>
<feature type="transmembrane region" description="Helical" evidence="8">
    <location>
        <begin position="420"/>
        <end position="446"/>
    </location>
</feature>
<evidence type="ECO:0000256" key="4">
    <source>
        <dbReference type="ARBA" id="ARBA00022692"/>
    </source>
</evidence>
<evidence type="ECO:0000256" key="7">
    <source>
        <dbReference type="RuleBase" id="RU000320"/>
    </source>
</evidence>
<keyword evidence="6 8" id="KW-0472">Membrane</keyword>
<dbReference type="PRINTS" id="PR01434">
    <property type="entry name" value="NADHDHGNASE5"/>
</dbReference>
<evidence type="ECO:0000256" key="2">
    <source>
        <dbReference type="ARBA" id="ARBA00005346"/>
    </source>
</evidence>
<gene>
    <name evidence="10" type="primary">shaD</name>
    <name evidence="10" type="ORF">ERS852407_00120</name>
</gene>
<keyword evidence="5 8" id="KW-1133">Transmembrane helix</keyword>
<evidence type="ECO:0000313" key="10">
    <source>
        <dbReference type="EMBL" id="CUN41826.1"/>
    </source>
</evidence>
<evidence type="ECO:0000256" key="5">
    <source>
        <dbReference type="ARBA" id="ARBA00022989"/>
    </source>
</evidence>
<name>A0A173WSA8_9FIRM</name>
<evidence type="ECO:0000313" key="11">
    <source>
        <dbReference type="Proteomes" id="UP000095651"/>
    </source>
</evidence>
<evidence type="ECO:0000256" key="6">
    <source>
        <dbReference type="ARBA" id="ARBA00023136"/>
    </source>
</evidence>
<sequence>MTLVQNFPFFSIIIAMFSGILSCALSGKKARNLSLAVIAATTVMSAAVLRFCMGTGESYTYMMGHFPAPWGNEIRAGVLEGLTATVFGVVMLLSVLGGMDHTAEDVEGTKLNLFYVMIDLMLSSLLALIYTNDLFTAYVFVEINTIAGCGLIMIRQKGRSLSAAIRYMIMSQLGSGLFLIGLSMLYDVTGHLLMSPARAAVEAIEAAGSYEIPMLVILAVISVGLAIKSGLYPFHYWIPDTYGYATPTASAILSGLVSKGYIFLLIKIFYRVLGRENVVASRIVNVLFVFGLAGMLMGSLHAILEKDTRRMIAYSSVAQIGYIYMGIGLGTEAGMVAAVFHMFTHSATKALLFISAVGLYEVSGNKKDYKSLRGAGYRNPLAGIGFSVGALSMVGFPMLAGFISKLLFATSALQSPNKMIITLIGLAVSTTLNAIYFLRLVITLYSREGDRDARGAAERSAVSKSSWKLRLAVLCFIFLNLILGLKSQPIVQAIAAGLSTLE</sequence>
<feature type="transmembrane region" description="Helical" evidence="8">
    <location>
        <begin position="248"/>
        <end position="270"/>
    </location>
</feature>
<organism evidence="10 11">
    <name type="scientific">Hungatella hathewayi</name>
    <dbReference type="NCBI Taxonomy" id="154046"/>
    <lineage>
        <taxon>Bacteria</taxon>
        <taxon>Bacillati</taxon>
        <taxon>Bacillota</taxon>
        <taxon>Clostridia</taxon>
        <taxon>Lachnospirales</taxon>
        <taxon>Lachnospiraceae</taxon>
        <taxon>Hungatella</taxon>
    </lineage>
</organism>
<dbReference type="InterPro" id="IPR001750">
    <property type="entry name" value="ND/Mrp_TM"/>
</dbReference>
<feature type="transmembrane region" description="Helical" evidence="8">
    <location>
        <begin position="206"/>
        <end position="227"/>
    </location>
</feature>
<reference evidence="10 11" key="1">
    <citation type="submission" date="2015-09" db="EMBL/GenBank/DDBJ databases">
        <authorList>
            <consortium name="Pathogen Informatics"/>
        </authorList>
    </citation>
    <scope>NUCLEOTIDE SEQUENCE [LARGE SCALE GENOMIC DNA]</scope>
    <source>
        <strain evidence="10 11">2789STDY5608850</strain>
    </source>
</reference>
<evidence type="ECO:0000259" key="9">
    <source>
        <dbReference type="Pfam" id="PF00361"/>
    </source>
</evidence>
<evidence type="ECO:0000256" key="8">
    <source>
        <dbReference type="SAM" id="Phobius"/>
    </source>
</evidence>
<dbReference type="AlphaFoldDB" id="A0A173WSA8"/>
<dbReference type="InterPro" id="IPR050586">
    <property type="entry name" value="CPA3_Na-H_Antiporter_D"/>
</dbReference>
<dbReference type="EMBL" id="CYZE01000001">
    <property type="protein sequence ID" value="CUN41826.1"/>
    <property type="molecule type" value="Genomic_DNA"/>
</dbReference>
<feature type="transmembrane region" description="Helical" evidence="8">
    <location>
        <begin position="381"/>
        <end position="408"/>
    </location>
</feature>
<evidence type="ECO:0000256" key="1">
    <source>
        <dbReference type="ARBA" id="ARBA00004651"/>
    </source>
</evidence>
<feature type="transmembrane region" description="Helical" evidence="8">
    <location>
        <begin position="33"/>
        <end position="56"/>
    </location>
</feature>
<feature type="transmembrane region" description="Helical" evidence="8">
    <location>
        <begin position="135"/>
        <end position="154"/>
    </location>
</feature>
<feature type="transmembrane region" description="Helical" evidence="8">
    <location>
        <begin position="311"/>
        <end position="329"/>
    </location>
</feature>
<feature type="transmembrane region" description="Helical" evidence="8">
    <location>
        <begin position="6"/>
        <end position="26"/>
    </location>
</feature>
<accession>A0A173WSA8</accession>
<evidence type="ECO:0000256" key="3">
    <source>
        <dbReference type="ARBA" id="ARBA00022475"/>
    </source>
</evidence>
<dbReference type="PANTHER" id="PTHR42703:SF1">
    <property type="entry name" value="NA(+)_H(+) ANTIPORTER SUBUNIT D1"/>
    <property type="match status" value="1"/>
</dbReference>
<keyword evidence="4 7" id="KW-0812">Transmembrane</keyword>
<proteinExistence type="inferred from homology"/>